<gene>
    <name evidence="2" type="ORF">CCS01_03045</name>
</gene>
<keyword evidence="3" id="KW-1185">Reference proteome</keyword>
<protein>
    <submittedName>
        <fullName evidence="2">Uncharacterized protein</fullName>
    </submittedName>
</protein>
<reference evidence="2 3" key="1">
    <citation type="journal article" date="2018" name="Arch. Microbiol.">
        <title>New insights into the metabolic potential of the phototrophic purple bacterium Rhodopila globiformis DSM 161(T) from its draft genome sequence and evidence for a vanadium-dependent nitrogenase.</title>
        <authorList>
            <person name="Imhoff J.F."/>
            <person name="Rahn T."/>
            <person name="Kunzel S."/>
            <person name="Neulinger S.C."/>
        </authorList>
    </citation>
    <scope>NUCLEOTIDE SEQUENCE [LARGE SCALE GENOMIC DNA]</scope>
    <source>
        <strain evidence="2 3">DSM 161</strain>
    </source>
</reference>
<dbReference type="Proteomes" id="UP000239724">
    <property type="component" value="Unassembled WGS sequence"/>
</dbReference>
<comment type="caution">
    <text evidence="2">The sequence shown here is derived from an EMBL/GenBank/DDBJ whole genome shotgun (WGS) entry which is preliminary data.</text>
</comment>
<dbReference type="RefSeq" id="WP_104517369.1">
    <property type="nucleotide sequence ID" value="NZ_NHRY01000044.1"/>
</dbReference>
<dbReference type="EMBL" id="NHRY01000044">
    <property type="protein sequence ID" value="PPQ37896.1"/>
    <property type="molecule type" value="Genomic_DNA"/>
</dbReference>
<sequence length="129" mass="14178">MQTEAALAAIRRQPTLPNVLGVVQRVWSTRFGNDADFGRFLSEVWRLSTCGDAELLALYAQAAGFRHWGQPVFATDEDVLSFHPYAVPDQQFLAETWTEIEWDGGSPATVAMPAPGTRQGAMPGVRART</sequence>
<organism evidence="2 3">
    <name type="scientific">Rhodopila globiformis</name>
    <name type="common">Rhodopseudomonas globiformis</name>
    <dbReference type="NCBI Taxonomy" id="1071"/>
    <lineage>
        <taxon>Bacteria</taxon>
        <taxon>Pseudomonadati</taxon>
        <taxon>Pseudomonadota</taxon>
        <taxon>Alphaproteobacteria</taxon>
        <taxon>Acetobacterales</taxon>
        <taxon>Acetobacteraceae</taxon>
        <taxon>Rhodopila</taxon>
    </lineage>
</organism>
<dbReference type="AlphaFoldDB" id="A0A2S6NN35"/>
<feature type="region of interest" description="Disordered" evidence="1">
    <location>
        <begin position="108"/>
        <end position="129"/>
    </location>
</feature>
<evidence type="ECO:0000256" key="1">
    <source>
        <dbReference type="SAM" id="MobiDB-lite"/>
    </source>
</evidence>
<accession>A0A2S6NN35</accession>
<evidence type="ECO:0000313" key="3">
    <source>
        <dbReference type="Proteomes" id="UP000239724"/>
    </source>
</evidence>
<evidence type="ECO:0000313" key="2">
    <source>
        <dbReference type="EMBL" id="PPQ37896.1"/>
    </source>
</evidence>
<name>A0A2S6NN35_RHOGL</name>
<proteinExistence type="predicted"/>